<evidence type="ECO:0000256" key="2">
    <source>
        <dbReference type="SAM" id="SignalP"/>
    </source>
</evidence>
<organism evidence="4 5">
    <name type="scientific">Temperatibacter marinus</name>
    <dbReference type="NCBI Taxonomy" id="1456591"/>
    <lineage>
        <taxon>Bacteria</taxon>
        <taxon>Pseudomonadati</taxon>
        <taxon>Pseudomonadota</taxon>
        <taxon>Alphaproteobacteria</taxon>
        <taxon>Kordiimonadales</taxon>
        <taxon>Temperatibacteraceae</taxon>
        <taxon>Temperatibacter</taxon>
    </lineage>
</organism>
<dbReference type="InterPro" id="IPR032466">
    <property type="entry name" value="Metal_Hydrolase"/>
</dbReference>
<dbReference type="InterPro" id="IPR006680">
    <property type="entry name" value="Amidohydro-rel"/>
</dbReference>
<dbReference type="RefSeq" id="WP_310797253.1">
    <property type="nucleotide sequence ID" value="NZ_CP123872.1"/>
</dbReference>
<dbReference type="GO" id="GO:0016810">
    <property type="term" value="F:hydrolase activity, acting on carbon-nitrogen (but not peptide) bonds"/>
    <property type="evidence" value="ECO:0007669"/>
    <property type="project" value="InterPro"/>
</dbReference>
<dbReference type="Pfam" id="PF01979">
    <property type="entry name" value="Amidohydro_1"/>
    <property type="match status" value="1"/>
</dbReference>
<evidence type="ECO:0000313" key="4">
    <source>
        <dbReference type="EMBL" id="WND01425.1"/>
    </source>
</evidence>
<keyword evidence="5" id="KW-1185">Reference proteome</keyword>
<feature type="domain" description="Amidohydrolase-related" evidence="3">
    <location>
        <begin position="252"/>
        <end position="399"/>
    </location>
</feature>
<dbReference type="SUPFAM" id="SSF51556">
    <property type="entry name" value="Metallo-dependent hydrolases"/>
    <property type="match status" value="1"/>
</dbReference>
<protein>
    <submittedName>
        <fullName evidence="4">Amidohydrolase family protein</fullName>
    </submittedName>
</protein>
<keyword evidence="2" id="KW-0732">Signal</keyword>
<accession>A0AA52EB03</accession>
<dbReference type="AlphaFoldDB" id="A0AA52EB03"/>
<dbReference type="Gene3D" id="2.30.40.10">
    <property type="entry name" value="Urease, subunit C, domain 1"/>
    <property type="match status" value="1"/>
</dbReference>
<feature type="signal peptide" evidence="2">
    <location>
        <begin position="1"/>
        <end position="27"/>
    </location>
</feature>
<evidence type="ECO:0000313" key="5">
    <source>
        <dbReference type="Proteomes" id="UP001268683"/>
    </source>
</evidence>
<dbReference type="InterPro" id="IPR051781">
    <property type="entry name" value="Metallo-dep_Hydrolase"/>
</dbReference>
<feature type="chain" id="PRO_5041407946" evidence="2">
    <location>
        <begin position="28"/>
        <end position="438"/>
    </location>
</feature>
<evidence type="ECO:0000256" key="1">
    <source>
        <dbReference type="SAM" id="MobiDB-lite"/>
    </source>
</evidence>
<sequence>MKLVKSIVAATLAVSGILAGPAGSLSAEDIAVVGGKTHTMGSDGIVENATVLIKDGKIVSVTAGGAVPEGYRVIDAKGKIVTPGLMNPATTLGLNYVPSWADNNDASFSKGKITTGLDVTWALNPDNVRIPIARVEGLTRAVTGFTSAYPFSGQGAVIHLNGDDLVSRSKAYIRLNVTGRTAGSTGGSRAALWQTVVDTLSKAQKSLPKEEMKADKKRKKKKKKKGAKAAAPKKADANTKALHGVLKGETTLVVQAHEKHDILRALKIKKMFDLKKMVIYGASEAWRVADQLVKADVSVVIRVHDNLPSSFERLGATLKNGARLSKAGVKVMFTGNGGDNFRLMPQHAGNAVANGMSWEEAMKGMTVYPAEVYGISDRYGTLSAGMDADVVVWNGDPLEVMTSPDAILIRGEQVSLTSRQTKLRDRYKELVANPAYRK</sequence>
<evidence type="ECO:0000259" key="3">
    <source>
        <dbReference type="Pfam" id="PF01979"/>
    </source>
</evidence>
<gene>
    <name evidence="4" type="ORF">QGN29_07620</name>
</gene>
<reference evidence="4" key="1">
    <citation type="submission" date="2023-04" db="EMBL/GenBank/DDBJ databases">
        <title>Complete genome sequence of Temperatibacter marinus.</title>
        <authorList>
            <person name="Rong J.-C."/>
            <person name="Yi M.-L."/>
            <person name="Zhao Q."/>
        </authorList>
    </citation>
    <scope>NUCLEOTIDE SEQUENCE</scope>
    <source>
        <strain evidence="4">NBRC 110045</strain>
    </source>
</reference>
<dbReference type="InterPro" id="IPR011059">
    <property type="entry name" value="Metal-dep_hydrolase_composite"/>
</dbReference>
<dbReference type="EMBL" id="CP123872">
    <property type="protein sequence ID" value="WND01425.1"/>
    <property type="molecule type" value="Genomic_DNA"/>
</dbReference>
<dbReference type="PANTHER" id="PTHR43135:SF3">
    <property type="entry name" value="ALPHA-D-RIBOSE 1-METHYLPHOSPHONATE 5-TRIPHOSPHATE DIPHOSPHATASE"/>
    <property type="match status" value="1"/>
</dbReference>
<name>A0AA52EB03_9PROT</name>
<dbReference type="Gene3D" id="3.20.20.140">
    <property type="entry name" value="Metal-dependent hydrolases"/>
    <property type="match status" value="1"/>
</dbReference>
<feature type="region of interest" description="Disordered" evidence="1">
    <location>
        <begin position="204"/>
        <end position="234"/>
    </location>
</feature>
<dbReference type="KEGG" id="tmk:QGN29_07620"/>
<dbReference type="SUPFAM" id="SSF51338">
    <property type="entry name" value="Composite domain of metallo-dependent hydrolases"/>
    <property type="match status" value="1"/>
</dbReference>
<dbReference type="Proteomes" id="UP001268683">
    <property type="component" value="Chromosome"/>
</dbReference>
<proteinExistence type="predicted"/>
<dbReference type="PANTHER" id="PTHR43135">
    <property type="entry name" value="ALPHA-D-RIBOSE 1-METHYLPHOSPHONATE 5-TRIPHOSPHATE DIPHOSPHATASE"/>
    <property type="match status" value="1"/>
</dbReference>
<feature type="compositionally biased region" description="Basic residues" evidence="1">
    <location>
        <begin position="215"/>
        <end position="227"/>
    </location>
</feature>